<reference evidence="3 4" key="1">
    <citation type="submission" date="2017-03" db="EMBL/GenBank/DDBJ databases">
        <title>Genome analysis of Rhizobial strains effectives or ineffectives for nitrogen fixation isolated from bean seeds.</title>
        <authorList>
            <person name="Peralta H."/>
            <person name="Aguilar-Vera A."/>
            <person name="Mora Y."/>
            <person name="Vargas-Lagunas C."/>
            <person name="Girard L."/>
            <person name="Mora J."/>
        </authorList>
    </citation>
    <scope>NUCLEOTIDE SEQUENCE [LARGE SCALE GENOMIC DNA]</scope>
    <source>
        <strain evidence="3 4">CCGM3</strain>
    </source>
</reference>
<sequence>MASIQRSTSHYVALDGVRGVAAISVLLFHLERWLDVPGLAANGNLAVDMFFTLSGFVLAVAYSERVHTMGLWKFVVMRAVRLMPLIILATIISCSYVLLRAVWQTNDILFPTLAFAAFTGALNIPYFHAPSNIGGPQLFPLNGPQFSLFLEVVANVAWWAVRFGQQIAIAVVTFVVSAICVIIFGIGGDTTDTFWQGFAHVGSSFALGVLIFHLDRIFSLKRKRLVGVLFWCLMALMLLVFYVPVEATFTLKLFWKFILAPALVWTGAYVSLNKSQNRVAKYLGDLSYPIYALHYPIFCWVNGTLQAVTGTKAPIIEVPLVVMTVIVASDLALRLFDKPVRNYLTRQIGARRSGVRAAAS</sequence>
<keyword evidence="1" id="KW-1133">Transmembrane helix</keyword>
<dbReference type="OrthoDB" id="9796461at2"/>
<keyword evidence="3" id="KW-0808">Transferase</keyword>
<feature type="transmembrane region" description="Helical" evidence="1">
    <location>
        <begin position="82"/>
        <end position="102"/>
    </location>
</feature>
<feature type="transmembrane region" description="Helical" evidence="1">
    <location>
        <begin position="108"/>
        <end position="127"/>
    </location>
</feature>
<dbReference type="GO" id="GO:0016747">
    <property type="term" value="F:acyltransferase activity, transferring groups other than amino-acyl groups"/>
    <property type="evidence" value="ECO:0007669"/>
    <property type="project" value="InterPro"/>
</dbReference>
<dbReference type="AlphaFoldDB" id="A0A370KFS5"/>
<name>A0A370KFS5_9HYPH</name>
<dbReference type="PANTHER" id="PTHR23028:SF134">
    <property type="entry name" value="PUTATIVE (AFU_ORTHOLOGUE AFUA_4G08520)-RELATED"/>
    <property type="match status" value="1"/>
</dbReference>
<evidence type="ECO:0000256" key="1">
    <source>
        <dbReference type="SAM" id="Phobius"/>
    </source>
</evidence>
<dbReference type="InterPro" id="IPR050879">
    <property type="entry name" value="Acyltransferase_3"/>
</dbReference>
<evidence type="ECO:0000259" key="2">
    <source>
        <dbReference type="Pfam" id="PF01757"/>
    </source>
</evidence>
<gene>
    <name evidence="3" type="ORF">B5K06_30360</name>
</gene>
<feature type="transmembrane region" description="Helical" evidence="1">
    <location>
        <begin position="225"/>
        <end position="243"/>
    </location>
</feature>
<organism evidence="3 4">
    <name type="scientific">Rhizobium grahamii</name>
    <dbReference type="NCBI Taxonomy" id="1120045"/>
    <lineage>
        <taxon>Bacteria</taxon>
        <taxon>Pseudomonadati</taxon>
        <taxon>Pseudomonadota</taxon>
        <taxon>Alphaproteobacteria</taxon>
        <taxon>Hyphomicrobiales</taxon>
        <taxon>Rhizobiaceae</taxon>
        <taxon>Rhizobium/Agrobacterium group</taxon>
        <taxon>Rhizobium</taxon>
    </lineage>
</organism>
<dbReference type="InterPro" id="IPR002656">
    <property type="entry name" value="Acyl_transf_3_dom"/>
</dbReference>
<dbReference type="Proteomes" id="UP000254939">
    <property type="component" value="Unassembled WGS sequence"/>
</dbReference>
<feature type="domain" description="Acyltransferase 3" evidence="2">
    <location>
        <begin position="12"/>
        <end position="328"/>
    </location>
</feature>
<evidence type="ECO:0000313" key="3">
    <source>
        <dbReference type="EMBL" id="RDJ03300.1"/>
    </source>
</evidence>
<feature type="transmembrane region" description="Helical" evidence="1">
    <location>
        <begin position="167"/>
        <end position="187"/>
    </location>
</feature>
<dbReference type="RefSeq" id="WP_114715598.1">
    <property type="nucleotide sequence ID" value="NZ_KZ857269.1"/>
</dbReference>
<keyword evidence="3" id="KW-0012">Acyltransferase</keyword>
<evidence type="ECO:0000313" key="4">
    <source>
        <dbReference type="Proteomes" id="UP000254939"/>
    </source>
</evidence>
<dbReference type="PANTHER" id="PTHR23028">
    <property type="entry name" value="ACETYLTRANSFERASE"/>
    <property type="match status" value="1"/>
</dbReference>
<feature type="transmembrane region" description="Helical" evidence="1">
    <location>
        <begin position="193"/>
        <end position="213"/>
    </location>
</feature>
<keyword evidence="1" id="KW-0812">Transmembrane</keyword>
<accession>A0A370KFS5</accession>
<dbReference type="EMBL" id="NAAC01000043">
    <property type="protein sequence ID" value="RDJ03300.1"/>
    <property type="molecule type" value="Genomic_DNA"/>
</dbReference>
<keyword evidence="1" id="KW-0472">Membrane</keyword>
<proteinExistence type="predicted"/>
<dbReference type="Pfam" id="PF01757">
    <property type="entry name" value="Acyl_transf_3"/>
    <property type="match status" value="1"/>
</dbReference>
<feature type="transmembrane region" description="Helical" evidence="1">
    <location>
        <begin position="42"/>
        <end position="62"/>
    </location>
</feature>
<comment type="caution">
    <text evidence="3">The sequence shown here is derived from an EMBL/GenBank/DDBJ whole genome shotgun (WGS) entry which is preliminary data.</text>
</comment>
<protein>
    <submittedName>
        <fullName evidence="3">Acyltransferase</fullName>
    </submittedName>
</protein>
<feature type="transmembrane region" description="Helical" evidence="1">
    <location>
        <begin position="249"/>
        <end position="270"/>
    </location>
</feature>